<dbReference type="Proteomes" id="UP001148312">
    <property type="component" value="Unassembled WGS sequence"/>
</dbReference>
<comment type="caution">
    <text evidence="1">The sequence shown here is derived from an EMBL/GenBank/DDBJ whole genome shotgun (WGS) entry which is preliminary data.</text>
</comment>
<evidence type="ECO:0000313" key="1">
    <source>
        <dbReference type="EMBL" id="KAJ5488856.1"/>
    </source>
</evidence>
<keyword evidence="2" id="KW-1185">Reference proteome</keyword>
<dbReference type="RefSeq" id="XP_056790889.1">
    <property type="nucleotide sequence ID" value="XM_056933348.1"/>
</dbReference>
<protein>
    <submittedName>
        <fullName evidence="1">Uncharacterized protein</fullName>
    </submittedName>
</protein>
<dbReference type="AlphaFoldDB" id="A0A9W9XCN4"/>
<proteinExistence type="predicted"/>
<sequence>METRDNTEKEEFREDHKSIIGPIHGEVSGANFVATESILVLAIKVLAPRKTLSPAFVKQIMFQNKA</sequence>
<name>A0A9W9XCN4_9EURO</name>
<accession>A0A9W9XCN4</accession>
<reference evidence="1" key="1">
    <citation type="submission" date="2022-12" db="EMBL/GenBank/DDBJ databases">
        <authorList>
            <person name="Petersen C."/>
        </authorList>
    </citation>
    <scope>NUCLEOTIDE SEQUENCE</scope>
    <source>
        <strain evidence="1">IBT 30728</strain>
    </source>
</reference>
<dbReference type="EMBL" id="JAPWDQ010000004">
    <property type="protein sequence ID" value="KAJ5488856.1"/>
    <property type="molecule type" value="Genomic_DNA"/>
</dbReference>
<evidence type="ECO:0000313" key="2">
    <source>
        <dbReference type="Proteomes" id="UP001148312"/>
    </source>
</evidence>
<organism evidence="1 2">
    <name type="scientific">Penicillium diatomitis</name>
    <dbReference type="NCBI Taxonomy" id="2819901"/>
    <lineage>
        <taxon>Eukaryota</taxon>
        <taxon>Fungi</taxon>
        <taxon>Dikarya</taxon>
        <taxon>Ascomycota</taxon>
        <taxon>Pezizomycotina</taxon>
        <taxon>Eurotiomycetes</taxon>
        <taxon>Eurotiomycetidae</taxon>
        <taxon>Eurotiales</taxon>
        <taxon>Aspergillaceae</taxon>
        <taxon>Penicillium</taxon>
    </lineage>
</organism>
<dbReference type="GeneID" id="81623597"/>
<reference evidence="1" key="2">
    <citation type="journal article" date="2023" name="IMA Fungus">
        <title>Comparative genomic study of the Penicillium genus elucidates a diverse pangenome and 15 lateral gene transfer events.</title>
        <authorList>
            <person name="Petersen C."/>
            <person name="Sorensen T."/>
            <person name="Nielsen M.R."/>
            <person name="Sondergaard T.E."/>
            <person name="Sorensen J.L."/>
            <person name="Fitzpatrick D.A."/>
            <person name="Frisvad J.C."/>
            <person name="Nielsen K.L."/>
        </authorList>
    </citation>
    <scope>NUCLEOTIDE SEQUENCE</scope>
    <source>
        <strain evidence="1">IBT 30728</strain>
    </source>
</reference>
<gene>
    <name evidence="1" type="ORF">N7539_003746</name>
</gene>